<keyword evidence="1" id="KW-0472">Membrane</keyword>
<keyword evidence="1" id="KW-1133">Transmembrane helix</keyword>
<dbReference type="AlphaFoldDB" id="A0A0F9TYU4"/>
<gene>
    <name evidence="2" type="ORF">LCGC14_0332440</name>
</gene>
<proteinExistence type="predicted"/>
<organism evidence="2">
    <name type="scientific">marine sediment metagenome</name>
    <dbReference type="NCBI Taxonomy" id="412755"/>
    <lineage>
        <taxon>unclassified sequences</taxon>
        <taxon>metagenomes</taxon>
        <taxon>ecological metagenomes</taxon>
    </lineage>
</organism>
<reference evidence="2" key="1">
    <citation type="journal article" date="2015" name="Nature">
        <title>Complex archaea that bridge the gap between prokaryotes and eukaryotes.</title>
        <authorList>
            <person name="Spang A."/>
            <person name="Saw J.H."/>
            <person name="Jorgensen S.L."/>
            <person name="Zaremba-Niedzwiedzka K."/>
            <person name="Martijn J."/>
            <person name="Lind A.E."/>
            <person name="van Eijk R."/>
            <person name="Schleper C."/>
            <person name="Guy L."/>
            <person name="Ettema T.J."/>
        </authorList>
    </citation>
    <scope>NUCLEOTIDE SEQUENCE</scope>
</reference>
<sequence>MGHHRKRRGHDEPWYSRSRGGEGWLAYDEAPRRKRLPLGLIVIGLIIWSLLAWGAYLLVDPVLGWFAGSVRPLADAGTGVARWFGLEQQAAASRDVANVDGLAGGLIGLVHVVAEPAILILWVLGSLALLAAPLVPSRLGGGRRTSLH</sequence>
<dbReference type="EMBL" id="LAZR01000235">
    <property type="protein sequence ID" value="KKN80162.1"/>
    <property type="molecule type" value="Genomic_DNA"/>
</dbReference>
<comment type="caution">
    <text evidence="2">The sequence shown here is derived from an EMBL/GenBank/DDBJ whole genome shotgun (WGS) entry which is preliminary data.</text>
</comment>
<evidence type="ECO:0000313" key="2">
    <source>
        <dbReference type="EMBL" id="KKN80162.1"/>
    </source>
</evidence>
<evidence type="ECO:0000256" key="1">
    <source>
        <dbReference type="SAM" id="Phobius"/>
    </source>
</evidence>
<feature type="transmembrane region" description="Helical" evidence="1">
    <location>
        <begin position="38"/>
        <end position="59"/>
    </location>
</feature>
<name>A0A0F9TYU4_9ZZZZ</name>
<feature type="transmembrane region" description="Helical" evidence="1">
    <location>
        <begin position="117"/>
        <end position="135"/>
    </location>
</feature>
<protein>
    <submittedName>
        <fullName evidence="2">Uncharacterized protein</fullName>
    </submittedName>
</protein>
<accession>A0A0F9TYU4</accession>
<keyword evidence="1" id="KW-0812">Transmembrane</keyword>